<proteinExistence type="predicted"/>
<sequence>MASPVVHGLKDDDQNSTVAECDACMAGMDLVYYIITDKYWVDTYIIMGKQLCQTLPPGNFRNTCLTYVDVYFPHALKAMALAIQPHFICKAIEACNSTMILEGKPRHLDNETVKSATTVKSQLQNILLKLKMANEEFSLNSVSKKIYTLVEKTNNKNSTVDNETLIGQCDACIAGISLFHFVLTDLYWRATYIIIGEQICLSIPPGSLQNTCMFYVDHFLDQAIIAMGNAIRPEVLCQAFRECNTTNSSNAGHLSMDSSLHIKDYASTIQSWLVNSKYTDVLDFMINFICEQINPNADKCRRTLIRHLNIINHHVSSRLAGKM</sequence>
<dbReference type="SMART" id="SM00741">
    <property type="entry name" value="SapB"/>
    <property type="match status" value="2"/>
</dbReference>
<dbReference type="PANTHER" id="PTHR11480">
    <property type="entry name" value="SAPOSIN-RELATED"/>
    <property type="match status" value="1"/>
</dbReference>
<dbReference type="InterPro" id="IPR011001">
    <property type="entry name" value="Saposin-like"/>
</dbReference>
<dbReference type="AlphaFoldDB" id="A0AA85KDA8"/>
<dbReference type="PROSITE" id="PS50015">
    <property type="entry name" value="SAP_B"/>
    <property type="match status" value="2"/>
</dbReference>
<protein>
    <recommendedName>
        <fullName evidence="2">Saposin B-type domain-containing protein</fullName>
    </recommendedName>
</protein>
<dbReference type="Proteomes" id="UP000050795">
    <property type="component" value="Unassembled WGS sequence"/>
</dbReference>
<keyword evidence="1" id="KW-1015">Disulfide bond</keyword>
<dbReference type="InterPro" id="IPR051428">
    <property type="entry name" value="Sphingo_Act-Surfact_Prot"/>
</dbReference>
<reference evidence="3" key="1">
    <citation type="submission" date="2022-06" db="EMBL/GenBank/DDBJ databases">
        <authorList>
            <person name="Berger JAMES D."/>
            <person name="Berger JAMES D."/>
        </authorList>
    </citation>
    <scope>NUCLEOTIDE SEQUENCE [LARGE SCALE GENOMIC DNA]</scope>
</reference>
<feature type="domain" description="Saposin B-type" evidence="2">
    <location>
        <begin position="165"/>
        <end position="247"/>
    </location>
</feature>
<dbReference type="InterPro" id="IPR008139">
    <property type="entry name" value="SaposinB_dom"/>
</dbReference>
<dbReference type="Gene3D" id="1.10.225.10">
    <property type="entry name" value="Saposin-like"/>
    <property type="match status" value="2"/>
</dbReference>
<feature type="domain" description="Saposin B-type" evidence="2">
    <location>
        <begin position="17"/>
        <end position="99"/>
    </location>
</feature>
<evidence type="ECO:0000259" key="2">
    <source>
        <dbReference type="PROSITE" id="PS50015"/>
    </source>
</evidence>
<accession>A0AA85KDA8</accession>
<keyword evidence="3" id="KW-1185">Reference proteome</keyword>
<evidence type="ECO:0000313" key="3">
    <source>
        <dbReference type="Proteomes" id="UP000050795"/>
    </source>
</evidence>
<dbReference type="WBParaSite" id="TREG1_69990.1">
    <property type="protein sequence ID" value="TREG1_69990.1"/>
    <property type="gene ID" value="TREG1_69990"/>
</dbReference>
<evidence type="ECO:0000256" key="1">
    <source>
        <dbReference type="ARBA" id="ARBA00023157"/>
    </source>
</evidence>
<evidence type="ECO:0000313" key="4">
    <source>
        <dbReference type="WBParaSite" id="TREG1_69990.1"/>
    </source>
</evidence>
<organism evidence="3 4">
    <name type="scientific">Trichobilharzia regenti</name>
    <name type="common">Nasal bird schistosome</name>
    <dbReference type="NCBI Taxonomy" id="157069"/>
    <lineage>
        <taxon>Eukaryota</taxon>
        <taxon>Metazoa</taxon>
        <taxon>Spiralia</taxon>
        <taxon>Lophotrochozoa</taxon>
        <taxon>Platyhelminthes</taxon>
        <taxon>Trematoda</taxon>
        <taxon>Digenea</taxon>
        <taxon>Strigeidida</taxon>
        <taxon>Schistosomatoidea</taxon>
        <taxon>Schistosomatidae</taxon>
        <taxon>Trichobilharzia</taxon>
    </lineage>
</organism>
<reference evidence="4" key="2">
    <citation type="submission" date="2023-11" db="UniProtKB">
        <authorList>
            <consortium name="WormBaseParasite"/>
        </authorList>
    </citation>
    <scope>IDENTIFICATION</scope>
</reference>
<name>A0AA85KDA8_TRIRE</name>
<dbReference type="SUPFAM" id="SSF47862">
    <property type="entry name" value="Saposin"/>
    <property type="match status" value="2"/>
</dbReference>